<keyword evidence="3" id="KW-1185">Reference proteome</keyword>
<reference evidence="2 3" key="1">
    <citation type="journal article" date="2015" name="Nat. Commun.">
        <title>Outbred genome sequencing and CRISPR/Cas9 gene editing in butterflies.</title>
        <authorList>
            <person name="Li X."/>
            <person name="Fan D."/>
            <person name="Zhang W."/>
            <person name="Liu G."/>
            <person name="Zhang L."/>
            <person name="Zhao L."/>
            <person name="Fang X."/>
            <person name="Chen L."/>
            <person name="Dong Y."/>
            <person name="Chen Y."/>
            <person name="Ding Y."/>
            <person name="Zhao R."/>
            <person name="Feng M."/>
            <person name="Zhu Y."/>
            <person name="Feng Y."/>
            <person name="Jiang X."/>
            <person name="Zhu D."/>
            <person name="Xiang H."/>
            <person name="Feng X."/>
            <person name="Li S."/>
            <person name="Wang J."/>
            <person name="Zhang G."/>
            <person name="Kronforst M.R."/>
            <person name="Wang W."/>
        </authorList>
    </citation>
    <scope>NUCLEOTIDE SEQUENCE [LARGE SCALE GENOMIC DNA]</scope>
    <source>
        <strain evidence="2">Ya'a_city_454_Px</strain>
        <tissue evidence="2">Whole body</tissue>
    </source>
</reference>
<protein>
    <submittedName>
        <fullName evidence="2">Uncharacterized protein</fullName>
    </submittedName>
</protein>
<dbReference type="EMBL" id="KQ459388">
    <property type="protein sequence ID" value="KPJ01134.1"/>
    <property type="molecule type" value="Genomic_DNA"/>
</dbReference>
<dbReference type="AlphaFoldDB" id="A0A0N1IN13"/>
<sequence>MRSPVGQPSPASPRLAPRRPQGRARTKSRSLTGAECRVPGAVYRVPGAGCGVRGAGCGVPGAVCRVPCAGCRVPGAGGHRCWSHQRVAQFTHSQRGSSQLPIFDCSPG</sequence>
<feature type="compositionally biased region" description="Basic residues" evidence="1">
    <location>
        <begin position="16"/>
        <end position="28"/>
    </location>
</feature>
<dbReference type="Proteomes" id="UP000053268">
    <property type="component" value="Unassembled WGS sequence"/>
</dbReference>
<name>A0A0N1IN13_PAPXU</name>
<accession>A0A0N1IN13</accession>
<evidence type="ECO:0000256" key="1">
    <source>
        <dbReference type="SAM" id="MobiDB-lite"/>
    </source>
</evidence>
<evidence type="ECO:0000313" key="3">
    <source>
        <dbReference type="Proteomes" id="UP000053268"/>
    </source>
</evidence>
<proteinExistence type="predicted"/>
<feature type="region of interest" description="Disordered" evidence="1">
    <location>
        <begin position="1"/>
        <end position="31"/>
    </location>
</feature>
<gene>
    <name evidence="2" type="ORF">RR46_00899</name>
</gene>
<evidence type="ECO:0000313" key="2">
    <source>
        <dbReference type="EMBL" id="KPJ01134.1"/>
    </source>
</evidence>
<organism evidence="2 3">
    <name type="scientific">Papilio xuthus</name>
    <name type="common">Asian swallowtail butterfly</name>
    <dbReference type="NCBI Taxonomy" id="66420"/>
    <lineage>
        <taxon>Eukaryota</taxon>
        <taxon>Metazoa</taxon>
        <taxon>Ecdysozoa</taxon>
        <taxon>Arthropoda</taxon>
        <taxon>Hexapoda</taxon>
        <taxon>Insecta</taxon>
        <taxon>Pterygota</taxon>
        <taxon>Neoptera</taxon>
        <taxon>Endopterygota</taxon>
        <taxon>Lepidoptera</taxon>
        <taxon>Glossata</taxon>
        <taxon>Ditrysia</taxon>
        <taxon>Papilionoidea</taxon>
        <taxon>Papilionidae</taxon>
        <taxon>Papilioninae</taxon>
        <taxon>Papilio</taxon>
    </lineage>
</organism>